<feature type="transmembrane region" description="Helical" evidence="8">
    <location>
        <begin position="34"/>
        <end position="54"/>
    </location>
</feature>
<accession>A0A317Q5M4</accession>
<proteinExistence type="inferred from homology"/>
<organism evidence="9 10">
    <name type="scientific">Pseudidiomarina maritima</name>
    <dbReference type="NCBI Taxonomy" id="519453"/>
    <lineage>
        <taxon>Bacteria</taxon>
        <taxon>Pseudomonadati</taxon>
        <taxon>Pseudomonadota</taxon>
        <taxon>Gammaproteobacteria</taxon>
        <taxon>Alteromonadales</taxon>
        <taxon>Idiomarinaceae</taxon>
        <taxon>Pseudidiomarina</taxon>
    </lineage>
</organism>
<keyword evidence="5 8" id="KW-0812">Transmembrane</keyword>
<dbReference type="EMBL" id="QGTT01000009">
    <property type="protein sequence ID" value="PWW12108.1"/>
    <property type="molecule type" value="Genomic_DNA"/>
</dbReference>
<evidence type="ECO:0000256" key="1">
    <source>
        <dbReference type="ARBA" id="ARBA00004651"/>
    </source>
</evidence>
<feature type="transmembrane region" description="Helical" evidence="8">
    <location>
        <begin position="60"/>
        <end position="81"/>
    </location>
</feature>
<keyword evidence="10" id="KW-1185">Reference proteome</keyword>
<keyword evidence="6 8" id="KW-1133">Transmembrane helix</keyword>
<dbReference type="InterPro" id="IPR004776">
    <property type="entry name" value="Mem_transp_PIN-like"/>
</dbReference>
<protein>
    <recommendedName>
        <fullName evidence="11">AEC family transporter</fullName>
    </recommendedName>
</protein>
<feature type="transmembrane region" description="Helical" evidence="8">
    <location>
        <begin position="254"/>
        <end position="275"/>
    </location>
</feature>
<evidence type="ECO:0000256" key="7">
    <source>
        <dbReference type="ARBA" id="ARBA00023136"/>
    </source>
</evidence>
<evidence type="ECO:0000313" key="9">
    <source>
        <dbReference type="EMBL" id="PWW12108.1"/>
    </source>
</evidence>
<name>A0A317Q5M4_9GAMM</name>
<keyword evidence="7 8" id="KW-0472">Membrane</keyword>
<gene>
    <name evidence="9" type="ORF">DET45_1092</name>
</gene>
<dbReference type="InterPro" id="IPR038770">
    <property type="entry name" value="Na+/solute_symporter_sf"/>
</dbReference>
<keyword evidence="4" id="KW-1003">Cell membrane</keyword>
<feature type="transmembrane region" description="Helical" evidence="8">
    <location>
        <begin position="124"/>
        <end position="148"/>
    </location>
</feature>
<dbReference type="Proteomes" id="UP000246964">
    <property type="component" value="Unassembled WGS sequence"/>
</dbReference>
<dbReference type="PANTHER" id="PTHR36838:SF1">
    <property type="entry name" value="SLR1864 PROTEIN"/>
    <property type="match status" value="1"/>
</dbReference>
<dbReference type="Pfam" id="PF03547">
    <property type="entry name" value="Mem_trans"/>
    <property type="match status" value="1"/>
</dbReference>
<dbReference type="STRING" id="519453.SAMN04488070_2140"/>
<evidence type="ECO:0000256" key="4">
    <source>
        <dbReference type="ARBA" id="ARBA00022475"/>
    </source>
</evidence>
<dbReference type="AlphaFoldDB" id="A0A317Q5M4"/>
<keyword evidence="3" id="KW-0813">Transport</keyword>
<dbReference type="PANTHER" id="PTHR36838">
    <property type="entry name" value="AUXIN EFFLUX CARRIER FAMILY PROTEIN"/>
    <property type="match status" value="1"/>
</dbReference>
<feature type="transmembrane region" description="Helical" evidence="8">
    <location>
        <begin position="226"/>
        <end position="248"/>
    </location>
</feature>
<feature type="transmembrane region" description="Helical" evidence="8">
    <location>
        <begin position="160"/>
        <end position="182"/>
    </location>
</feature>
<evidence type="ECO:0000256" key="5">
    <source>
        <dbReference type="ARBA" id="ARBA00022692"/>
    </source>
</evidence>
<comment type="similarity">
    <text evidence="2">Belongs to the auxin efflux carrier (TC 2.A.69) family.</text>
</comment>
<dbReference type="Gene3D" id="1.20.1530.20">
    <property type="match status" value="1"/>
</dbReference>
<evidence type="ECO:0000313" key="10">
    <source>
        <dbReference type="Proteomes" id="UP000246964"/>
    </source>
</evidence>
<feature type="transmembrane region" description="Helical" evidence="8">
    <location>
        <begin position="287"/>
        <end position="310"/>
    </location>
</feature>
<feature type="transmembrane region" description="Helical" evidence="8">
    <location>
        <begin position="93"/>
        <end position="112"/>
    </location>
</feature>
<dbReference type="GO" id="GO:0055085">
    <property type="term" value="P:transmembrane transport"/>
    <property type="evidence" value="ECO:0007669"/>
    <property type="project" value="InterPro"/>
</dbReference>
<comment type="subcellular location">
    <subcellularLocation>
        <location evidence="1">Cell membrane</location>
        <topology evidence="1">Multi-pass membrane protein</topology>
    </subcellularLocation>
</comment>
<feature type="transmembrane region" description="Helical" evidence="8">
    <location>
        <begin position="194"/>
        <end position="214"/>
    </location>
</feature>
<evidence type="ECO:0000256" key="6">
    <source>
        <dbReference type="ARBA" id="ARBA00022989"/>
    </source>
</evidence>
<evidence type="ECO:0000256" key="3">
    <source>
        <dbReference type="ARBA" id="ARBA00022448"/>
    </source>
</evidence>
<evidence type="ECO:0000256" key="2">
    <source>
        <dbReference type="ARBA" id="ARBA00010145"/>
    </source>
</evidence>
<dbReference type="GO" id="GO:0005886">
    <property type="term" value="C:plasma membrane"/>
    <property type="evidence" value="ECO:0007669"/>
    <property type="project" value="UniProtKB-SubCell"/>
</dbReference>
<feature type="transmembrane region" description="Helical" evidence="8">
    <location>
        <begin position="6"/>
        <end position="22"/>
    </location>
</feature>
<reference evidence="9 10" key="1">
    <citation type="submission" date="2018-05" db="EMBL/GenBank/DDBJ databases">
        <title>Freshwater and sediment microbial communities from various areas in North America, analyzing microbe dynamics in response to fracking.</title>
        <authorList>
            <person name="Lamendella R."/>
        </authorList>
    </citation>
    <scope>NUCLEOTIDE SEQUENCE [LARGE SCALE GENOMIC DNA]</scope>
    <source>
        <strain evidence="9 10">125B1</strain>
    </source>
</reference>
<evidence type="ECO:0008006" key="11">
    <source>
        <dbReference type="Google" id="ProtNLM"/>
    </source>
</evidence>
<evidence type="ECO:0000256" key="8">
    <source>
        <dbReference type="SAM" id="Phobius"/>
    </source>
</evidence>
<comment type="caution">
    <text evidence="9">The sequence shown here is derived from an EMBL/GenBank/DDBJ whole genome shotgun (WGS) entry which is preliminary data.</text>
</comment>
<sequence length="313" mass="34375">MQMMANFIFIAGYVVIGLLLQRSRQFPQNTGQILNAYVIYVALPAVVLQKIPSLTFGKELLYPAIMPWLLLVLTVPLIMWLGKLFKWSRNTVGAMLIVIPLGNTSFVGFPMVEAFFGPEGIPYALLYDQLGSFFILSIYATIIAAVYAHDEGQAARRPSLAQLLMKIAKFPPFVALVAAFALRPFSYPEVVSSFIDSLAITLVPVIMVAVGFQLKLRLPQEDRGPLYWALGIKLVLTPMIALLALWAFDLQQLAVQVTIMEAAMPAMISAGALAIMAGLAPTLSAAVVGYGVLLCFISLPLWFYLLQWLAQSI</sequence>